<gene>
    <name evidence="4" type="ORF">KS419_06515</name>
</gene>
<name>A0ABS6JFZ1_9BACI</name>
<protein>
    <submittedName>
        <fullName evidence="4">Trypsin-like peptidase domain-containing protein</fullName>
    </submittedName>
</protein>
<accession>A0ABS6JFZ1</accession>
<feature type="domain" description="PDZ" evidence="3">
    <location>
        <begin position="268"/>
        <end position="363"/>
    </location>
</feature>
<dbReference type="InterPro" id="IPR051201">
    <property type="entry name" value="Chloro_Bact_Ser_Proteases"/>
</dbReference>
<keyword evidence="5" id="KW-1185">Reference proteome</keyword>
<reference evidence="4 5" key="1">
    <citation type="submission" date="2021-06" db="EMBL/GenBank/DDBJ databases">
        <title>Bacillus sp. RD4P76, an endophyte from a halophyte.</title>
        <authorList>
            <person name="Sun J.-Q."/>
        </authorList>
    </citation>
    <scope>NUCLEOTIDE SEQUENCE [LARGE SCALE GENOMIC DNA]</scope>
    <source>
        <strain evidence="4 5">CGMCC 1.15917</strain>
    </source>
</reference>
<keyword evidence="1" id="KW-0645">Protease</keyword>
<evidence type="ECO:0000259" key="3">
    <source>
        <dbReference type="PROSITE" id="PS50106"/>
    </source>
</evidence>
<dbReference type="Pfam" id="PF13365">
    <property type="entry name" value="Trypsin_2"/>
    <property type="match status" value="1"/>
</dbReference>
<evidence type="ECO:0000256" key="1">
    <source>
        <dbReference type="ARBA" id="ARBA00022670"/>
    </source>
</evidence>
<organism evidence="4 5">
    <name type="scientific">Evansella tamaricis</name>
    <dbReference type="NCBI Taxonomy" id="2069301"/>
    <lineage>
        <taxon>Bacteria</taxon>
        <taxon>Bacillati</taxon>
        <taxon>Bacillota</taxon>
        <taxon>Bacilli</taxon>
        <taxon>Bacillales</taxon>
        <taxon>Bacillaceae</taxon>
        <taxon>Evansella</taxon>
    </lineage>
</organism>
<dbReference type="SMART" id="SM00228">
    <property type="entry name" value="PDZ"/>
    <property type="match status" value="1"/>
</dbReference>
<dbReference type="PANTHER" id="PTHR43343">
    <property type="entry name" value="PEPTIDASE S12"/>
    <property type="match status" value="1"/>
</dbReference>
<dbReference type="EMBL" id="JAHQCS010000069">
    <property type="protein sequence ID" value="MBU9711380.1"/>
    <property type="molecule type" value="Genomic_DNA"/>
</dbReference>
<dbReference type="Pfam" id="PF13180">
    <property type="entry name" value="PDZ_2"/>
    <property type="match status" value="1"/>
</dbReference>
<comment type="caution">
    <text evidence="4">The sequence shown here is derived from an EMBL/GenBank/DDBJ whole genome shotgun (WGS) entry which is preliminary data.</text>
</comment>
<evidence type="ECO:0000256" key="2">
    <source>
        <dbReference type="ARBA" id="ARBA00022801"/>
    </source>
</evidence>
<dbReference type="PROSITE" id="PS50106">
    <property type="entry name" value="PDZ"/>
    <property type="match status" value="1"/>
</dbReference>
<proteinExistence type="predicted"/>
<dbReference type="InterPro" id="IPR001478">
    <property type="entry name" value="PDZ"/>
</dbReference>
<sequence length="380" mass="40222">MVAAGFIGSVLTFAIVPFIDNPQEIIYAGLDTTDATDLDEPSTTVTAPPMTEDGATIADVVENAAQAIVGVVNVQELRGFHPSASSNGTVESGTGSGVIFKKEEEGTYIVTNQHVIEGASEIEVSLYNGEKASAELIGSDALTDIAVLRIDSEYDATPIAFGDSSKLRPGDTVLAIGNPLGLDLSRTVTQGIVSAIDRNITVTTSVGEWELDVIQTDAAINPGNSGGALINTQGEMVGINSLKIRERGVEGLGFAIPSKDFETIVNEIMETGKVNRPYMGVGLANLSEIPQFFLQQYSDDLEKGVIITNIDPGSAAADAGLQVEDIIIKIDDTEISSASDLRKYLYSKTKIGEEVTITVNRRGEEHSLPLTLTGQLENTN</sequence>
<dbReference type="PANTHER" id="PTHR43343:SF3">
    <property type="entry name" value="PROTEASE DO-LIKE 8, CHLOROPLASTIC"/>
    <property type="match status" value="1"/>
</dbReference>
<dbReference type="Proteomes" id="UP000784880">
    <property type="component" value="Unassembled WGS sequence"/>
</dbReference>
<keyword evidence="2" id="KW-0378">Hydrolase</keyword>
<evidence type="ECO:0000313" key="5">
    <source>
        <dbReference type="Proteomes" id="UP000784880"/>
    </source>
</evidence>
<evidence type="ECO:0000313" key="4">
    <source>
        <dbReference type="EMBL" id="MBU9711380.1"/>
    </source>
</evidence>